<dbReference type="RefSeq" id="WP_310351231.1">
    <property type="nucleotide sequence ID" value="NZ_JAURTK010000003.1"/>
</dbReference>
<evidence type="ECO:0000256" key="1">
    <source>
        <dbReference type="SAM" id="MobiDB-lite"/>
    </source>
</evidence>
<dbReference type="EMBL" id="JAURTK010000003">
    <property type="protein sequence ID" value="MDP9647503.1"/>
    <property type="molecule type" value="Genomic_DNA"/>
</dbReference>
<proteinExistence type="predicted"/>
<protein>
    <recommendedName>
        <fullName evidence="4">DUF3077 domain-containing protein</fullName>
    </recommendedName>
</protein>
<sequence length="96" mass="10373">MSSRHRQNRPFDENLLEPATAEWTNPAPDADAQTMHGLHIASQNVLHLATQTYNAAARGDDAAAQAARASLEQQLGLTTRLIDELVSGGADQLTMH</sequence>
<feature type="region of interest" description="Disordered" evidence="1">
    <location>
        <begin position="1"/>
        <end position="32"/>
    </location>
</feature>
<evidence type="ECO:0008006" key="4">
    <source>
        <dbReference type="Google" id="ProtNLM"/>
    </source>
</evidence>
<evidence type="ECO:0000313" key="2">
    <source>
        <dbReference type="EMBL" id="MDP9647503.1"/>
    </source>
</evidence>
<reference evidence="2" key="1">
    <citation type="submission" date="2023-07" db="EMBL/GenBank/DDBJ databases">
        <title>Sorghum-associated microbial communities from plants grown in Nebraska, USA.</title>
        <authorList>
            <person name="Schachtman D."/>
        </authorList>
    </citation>
    <scope>NUCLEOTIDE SEQUENCE</scope>
    <source>
        <strain evidence="2">DS1061</strain>
    </source>
</reference>
<accession>A0AB73IBW9</accession>
<dbReference type="Proteomes" id="UP001229486">
    <property type="component" value="Unassembled WGS sequence"/>
</dbReference>
<comment type="caution">
    <text evidence="2">The sequence shown here is derived from an EMBL/GenBank/DDBJ whole genome shotgun (WGS) entry which is preliminary data.</text>
</comment>
<dbReference type="GeneID" id="97032422"/>
<name>A0AB73IBW9_9BURK</name>
<dbReference type="AlphaFoldDB" id="A0AB73IBW9"/>
<evidence type="ECO:0000313" key="3">
    <source>
        <dbReference type="Proteomes" id="UP001229486"/>
    </source>
</evidence>
<gene>
    <name evidence="2" type="ORF">J2793_002949</name>
</gene>
<organism evidence="2 3">
    <name type="scientific">Paraburkholderia caledonica</name>
    <dbReference type="NCBI Taxonomy" id="134536"/>
    <lineage>
        <taxon>Bacteria</taxon>
        <taxon>Pseudomonadati</taxon>
        <taxon>Pseudomonadota</taxon>
        <taxon>Betaproteobacteria</taxon>
        <taxon>Burkholderiales</taxon>
        <taxon>Burkholderiaceae</taxon>
        <taxon>Paraburkholderia</taxon>
    </lineage>
</organism>